<feature type="transmembrane region" description="Helical" evidence="10">
    <location>
        <begin position="46"/>
        <end position="64"/>
    </location>
</feature>
<accession>A0AAV6YWB2</accession>
<dbReference type="GO" id="GO:0004984">
    <property type="term" value="F:olfactory receptor activity"/>
    <property type="evidence" value="ECO:0007669"/>
    <property type="project" value="InterPro"/>
</dbReference>
<feature type="transmembrane region" description="Helical" evidence="10">
    <location>
        <begin position="12"/>
        <end position="34"/>
    </location>
</feature>
<dbReference type="Gene3D" id="1.20.1070.10">
    <property type="entry name" value="Rhodopsin 7-helix transmembrane proteins"/>
    <property type="match status" value="1"/>
</dbReference>
<dbReference type="InterPro" id="IPR050402">
    <property type="entry name" value="OR51/52/56-like"/>
</dbReference>
<dbReference type="AlphaFoldDB" id="A0AAV6YWB2"/>
<feature type="transmembrane region" description="Helical" evidence="10">
    <location>
        <begin position="259"/>
        <end position="281"/>
    </location>
</feature>
<feature type="domain" description="G-protein coupled receptors family 1 profile" evidence="11">
    <location>
        <begin position="27"/>
        <end position="279"/>
    </location>
</feature>
<feature type="transmembrane region" description="Helical" evidence="10">
    <location>
        <begin position="227"/>
        <end position="247"/>
    </location>
</feature>
<keyword evidence="7 10" id="KW-0472">Membrane</keyword>
<evidence type="ECO:0000256" key="2">
    <source>
        <dbReference type="ARBA" id="ARBA00004141"/>
    </source>
</evidence>
<evidence type="ECO:0000313" key="13">
    <source>
        <dbReference type="Proteomes" id="UP000824782"/>
    </source>
</evidence>
<keyword evidence="3 10" id="KW-0716">Sensory transduction</keyword>
<feature type="transmembrane region" description="Helical" evidence="10">
    <location>
        <begin position="126"/>
        <end position="149"/>
    </location>
</feature>
<evidence type="ECO:0000256" key="7">
    <source>
        <dbReference type="ARBA" id="ARBA00023136"/>
    </source>
</evidence>
<evidence type="ECO:0000313" key="12">
    <source>
        <dbReference type="EMBL" id="KAG8538266.1"/>
    </source>
</evidence>
<evidence type="ECO:0000256" key="3">
    <source>
        <dbReference type="ARBA" id="ARBA00022606"/>
    </source>
</evidence>
<evidence type="ECO:0000256" key="5">
    <source>
        <dbReference type="ARBA" id="ARBA00022725"/>
    </source>
</evidence>
<reference evidence="12" key="1">
    <citation type="thesis" date="2020" institute="ProQuest LLC" country="789 East Eisenhower Parkway, Ann Arbor, MI, USA">
        <title>Comparative Genomics and Chromosome Evolution.</title>
        <authorList>
            <person name="Mudd A.B."/>
        </authorList>
    </citation>
    <scope>NUCLEOTIDE SEQUENCE</scope>
    <source>
        <strain evidence="12">237g6f4</strain>
        <tissue evidence="12">Blood</tissue>
    </source>
</reference>
<keyword evidence="5 10" id="KW-0552">Olfaction</keyword>
<dbReference type="GO" id="GO:0004930">
    <property type="term" value="F:G protein-coupled receptor activity"/>
    <property type="evidence" value="ECO:0007669"/>
    <property type="project" value="UniProtKB-KW"/>
</dbReference>
<dbReference type="InterPro" id="IPR000276">
    <property type="entry name" value="GPCR_Rhodpsn"/>
</dbReference>
<comment type="similarity">
    <text evidence="9">Belongs to the G-protein coupled receptor 1 family.</text>
</comment>
<comment type="subcellular location">
    <subcellularLocation>
        <location evidence="10">Cell membrane</location>
        <topology evidence="10">Multi-pass membrane protein</topology>
    </subcellularLocation>
    <subcellularLocation>
        <location evidence="2">Membrane</location>
        <topology evidence="2">Multi-pass membrane protein</topology>
    </subcellularLocation>
</comment>
<keyword evidence="10" id="KW-1003">Cell membrane</keyword>
<name>A0AAV6YWB2_ENGPU</name>
<evidence type="ECO:0000256" key="10">
    <source>
        <dbReference type="RuleBase" id="RU363047"/>
    </source>
</evidence>
<evidence type="ECO:0000259" key="11">
    <source>
        <dbReference type="PROSITE" id="PS50262"/>
    </source>
</evidence>
<keyword evidence="9" id="KW-0297">G-protein coupled receptor</keyword>
<dbReference type="PROSITE" id="PS00237">
    <property type="entry name" value="G_PROTEIN_RECEP_F1_1"/>
    <property type="match status" value="1"/>
</dbReference>
<keyword evidence="4 9" id="KW-0812">Transmembrane</keyword>
<dbReference type="PRINTS" id="PR00245">
    <property type="entry name" value="OLFACTORYR"/>
</dbReference>
<keyword evidence="9" id="KW-0675">Receptor</keyword>
<organism evidence="12 13">
    <name type="scientific">Engystomops pustulosus</name>
    <name type="common">Tungara frog</name>
    <name type="synonym">Physalaemus pustulosus</name>
    <dbReference type="NCBI Taxonomy" id="76066"/>
    <lineage>
        <taxon>Eukaryota</taxon>
        <taxon>Metazoa</taxon>
        <taxon>Chordata</taxon>
        <taxon>Craniata</taxon>
        <taxon>Vertebrata</taxon>
        <taxon>Euteleostomi</taxon>
        <taxon>Amphibia</taxon>
        <taxon>Batrachia</taxon>
        <taxon>Anura</taxon>
        <taxon>Neobatrachia</taxon>
        <taxon>Hyloidea</taxon>
        <taxon>Leptodactylidae</taxon>
        <taxon>Leiuperinae</taxon>
        <taxon>Engystomops</taxon>
    </lineage>
</organism>
<evidence type="ECO:0000256" key="6">
    <source>
        <dbReference type="ARBA" id="ARBA00022989"/>
    </source>
</evidence>
<comment type="caution">
    <text evidence="12">The sequence shown here is derived from an EMBL/GenBank/DDBJ whole genome shotgun (WGS) entry which is preliminary data.</text>
</comment>
<protein>
    <recommendedName>
        <fullName evidence="10">Olfactory receptor</fullName>
    </recommendedName>
</protein>
<dbReference type="SUPFAM" id="SSF81321">
    <property type="entry name" value="Family A G protein-coupled receptor-like"/>
    <property type="match status" value="1"/>
</dbReference>
<keyword evidence="13" id="KW-1185">Reference proteome</keyword>
<proteinExistence type="inferred from homology"/>
<evidence type="ECO:0000256" key="4">
    <source>
        <dbReference type="ARBA" id="ARBA00022692"/>
    </source>
</evidence>
<dbReference type="EMBL" id="WNYA01022600">
    <property type="protein sequence ID" value="KAG8538266.1"/>
    <property type="molecule type" value="Genomic_DNA"/>
</dbReference>
<dbReference type="InterPro" id="IPR000725">
    <property type="entry name" value="Olfact_rcpt"/>
</dbReference>
<dbReference type="Pfam" id="PF13853">
    <property type="entry name" value="7tm_4"/>
    <property type="match status" value="1"/>
</dbReference>
<keyword evidence="6 10" id="KW-1133">Transmembrane helix</keyword>
<dbReference type="GO" id="GO:0005886">
    <property type="term" value="C:plasma membrane"/>
    <property type="evidence" value="ECO:0007669"/>
    <property type="project" value="UniProtKB-SubCell"/>
</dbReference>
<dbReference type="InterPro" id="IPR017452">
    <property type="entry name" value="GPCR_Rhodpsn_7TM"/>
</dbReference>
<feature type="transmembrane region" description="Helical" evidence="10">
    <location>
        <begin position="84"/>
        <end position="106"/>
    </location>
</feature>
<dbReference type="FunFam" id="1.20.1070.10:FF:000006">
    <property type="entry name" value="Olfactory receptor"/>
    <property type="match status" value="1"/>
</dbReference>
<dbReference type="PANTHER" id="PTHR26450:SF32">
    <property type="entry name" value="OLFACTORY RECEPTOR 52B6"/>
    <property type="match status" value="1"/>
</dbReference>
<keyword evidence="8 9" id="KW-0807">Transducer</keyword>
<dbReference type="PANTHER" id="PTHR26450">
    <property type="entry name" value="OLFACTORY RECEPTOR 56B1-RELATED"/>
    <property type="match status" value="1"/>
</dbReference>
<evidence type="ECO:0000256" key="1">
    <source>
        <dbReference type="ARBA" id="ARBA00002936"/>
    </source>
</evidence>
<gene>
    <name evidence="12" type="ORF">GDO81_022999</name>
</gene>
<feature type="transmembrane region" description="Helical" evidence="10">
    <location>
        <begin position="182"/>
        <end position="207"/>
    </location>
</feature>
<dbReference type="Proteomes" id="UP000824782">
    <property type="component" value="Unassembled WGS sequence"/>
</dbReference>
<evidence type="ECO:0000256" key="8">
    <source>
        <dbReference type="ARBA" id="ARBA00023224"/>
    </source>
</evidence>
<dbReference type="PROSITE" id="PS50262">
    <property type="entry name" value="G_PROTEIN_RECEP_F1_2"/>
    <property type="match status" value="1"/>
</dbReference>
<comment type="function">
    <text evidence="1">Odorant receptor.</text>
</comment>
<dbReference type="PRINTS" id="PR00237">
    <property type="entry name" value="GPCRRHODOPSN"/>
</dbReference>
<sequence>MGIPGLEESHLLLSIIFFIIYVLALMGNSTLLLVISISESLHQPMYLFLMMLSVGDILLSSSTVPKALSIFWLGSHAISFNGCLIQIFFIHFICMTESAVLLAMAYDRYIAICHPMTYVTKLTPSFIRLVMVISLARSVVIMIPVILLLRRLPYQGSNVIEHTYCEHMAMARLATASIMANIIYGMVIIICTSVIDLFLIGLSYVSIIRAVMALSTSTARHKTFSTCVSHICVIILLYVPAFFSFIIHRIPHTVIPPYVHILIANLYVLVPPMMNPIIYGVRTKEIRQRIFLLFRMK</sequence>
<evidence type="ECO:0000256" key="9">
    <source>
        <dbReference type="RuleBase" id="RU000688"/>
    </source>
</evidence>